<dbReference type="AlphaFoldDB" id="A0A8H6L9D5"/>
<keyword evidence="2" id="KW-0274">FAD</keyword>
<keyword evidence="1" id="KW-0285">Flavoprotein</keyword>
<protein>
    <submittedName>
        <fullName evidence="4">Uncharacterized protein</fullName>
    </submittedName>
</protein>
<dbReference type="Gene3D" id="3.50.50.60">
    <property type="entry name" value="FAD/NAD(P)-binding domain"/>
    <property type="match status" value="2"/>
</dbReference>
<evidence type="ECO:0000313" key="5">
    <source>
        <dbReference type="Proteomes" id="UP000578531"/>
    </source>
</evidence>
<dbReference type="PANTHER" id="PTHR23023">
    <property type="entry name" value="DIMETHYLANILINE MONOOXYGENASE"/>
    <property type="match status" value="1"/>
</dbReference>
<proteinExistence type="predicted"/>
<dbReference type="GeneID" id="59282955"/>
<gene>
    <name evidence="4" type="ORF">HO173_001280</name>
</gene>
<keyword evidence="5" id="KW-1185">Reference proteome</keyword>
<dbReference type="Pfam" id="PF13738">
    <property type="entry name" value="Pyr_redox_3"/>
    <property type="match status" value="1"/>
</dbReference>
<keyword evidence="3" id="KW-0560">Oxidoreductase</keyword>
<name>A0A8H6L9D5_9LECA</name>
<sequence length="585" mass="64918">MPHATTLSAPPKVVDVAIIGAGWYGLVAARTYLRLEPDTNIAIIESANSVGGVWSKDRIYPNLVAQVKHGLFNYTDTPMPKEGATKNDLVTGYMIQDYLEKYARDHDLLRRIQFNNWVEKAERCPRGWRLRLKGSGNIIETAKLMVATGVTSIPNMPEFDMSEASIPLTHSRDLGASVEDLKSDDVQSAVVVGAAKSAYDAVYLLLSMGKKVTWLIRPDGSGPMPILPTEMFGCNSIAVGSTRLMSYLSPSIINSTGPICSFFQRTAIGRWITGAFWDNTTHMSEKDAGFAKGDHIAALKPEVKEKSAFWCNSGLGIVTIPDFWPTLHGGDLKVVRDNIDSVKGDSLLLQSGDVLHADYIVSCTGWGDHFGMFDAELKTELGLPAFANTLPGGRSKEDIAWEKHDVAATKTVDERLPFLAQGPELKTPKANDASAQRRWRLYKRAVPLNLALKDDRSLVILGQIHTIQTPMVSEIQSFWSILYLLGELDLPDEATMTREIAEWNVWTRKRYISQGQKFPYCIFDFLPYLDGLCEDAGINPRRKGNFLSELFSPYRPEDFRGFVDEYLAKRPPRKSLDDGSSVGSG</sequence>
<dbReference type="InterPro" id="IPR050346">
    <property type="entry name" value="FMO-like"/>
</dbReference>
<organism evidence="4 5">
    <name type="scientific">Letharia columbiana</name>
    <dbReference type="NCBI Taxonomy" id="112416"/>
    <lineage>
        <taxon>Eukaryota</taxon>
        <taxon>Fungi</taxon>
        <taxon>Dikarya</taxon>
        <taxon>Ascomycota</taxon>
        <taxon>Pezizomycotina</taxon>
        <taxon>Lecanoromycetes</taxon>
        <taxon>OSLEUM clade</taxon>
        <taxon>Lecanoromycetidae</taxon>
        <taxon>Lecanorales</taxon>
        <taxon>Lecanorineae</taxon>
        <taxon>Parmeliaceae</taxon>
        <taxon>Letharia</taxon>
    </lineage>
</organism>
<evidence type="ECO:0000256" key="2">
    <source>
        <dbReference type="ARBA" id="ARBA00022827"/>
    </source>
</evidence>
<evidence type="ECO:0000256" key="1">
    <source>
        <dbReference type="ARBA" id="ARBA00022630"/>
    </source>
</evidence>
<dbReference type="OrthoDB" id="2915840at2759"/>
<evidence type="ECO:0000256" key="3">
    <source>
        <dbReference type="ARBA" id="ARBA00023002"/>
    </source>
</evidence>
<comment type="caution">
    <text evidence="4">The sequence shown here is derived from an EMBL/GenBank/DDBJ whole genome shotgun (WGS) entry which is preliminary data.</text>
</comment>
<dbReference type="RefSeq" id="XP_037169868.1">
    <property type="nucleotide sequence ID" value="XM_037303221.1"/>
</dbReference>
<dbReference type="EMBL" id="JACCJC010000003">
    <property type="protein sequence ID" value="KAF6240609.1"/>
    <property type="molecule type" value="Genomic_DNA"/>
</dbReference>
<dbReference type="InterPro" id="IPR036188">
    <property type="entry name" value="FAD/NAD-bd_sf"/>
</dbReference>
<dbReference type="SUPFAM" id="SSF51905">
    <property type="entry name" value="FAD/NAD(P)-binding domain"/>
    <property type="match status" value="2"/>
</dbReference>
<dbReference type="Proteomes" id="UP000578531">
    <property type="component" value="Unassembled WGS sequence"/>
</dbReference>
<accession>A0A8H6L9D5</accession>
<dbReference type="GO" id="GO:0016491">
    <property type="term" value="F:oxidoreductase activity"/>
    <property type="evidence" value="ECO:0007669"/>
    <property type="project" value="UniProtKB-KW"/>
</dbReference>
<evidence type="ECO:0000313" key="4">
    <source>
        <dbReference type="EMBL" id="KAF6240609.1"/>
    </source>
</evidence>
<reference evidence="4 5" key="1">
    <citation type="journal article" date="2020" name="Genomics">
        <title>Complete, high-quality genomes from long-read metagenomic sequencing of two wolf lichen thalli reveals enigmatic genome architecture.</title>
        <authorList>
            <person name="McKenzie S.K."/>
            <person name="Walston R.F."/>
            <person name="Allen J.L."/>
        </authorList>
    </citation>
    <scope>NUCLEOTIDE SEQUENCE [LARGE SCALE GENOMIC DNA]</scope>
    <source>
        <strain evidence="4">WasteWater2</strain>
    </source>
</reference>